<reference evidence="3" key="1">
    <citation type="submission" date="2021-02" db="EMBL/GenBank/DDBJ databases">
        <authorList>
            <person name="Nowell W R."/>
        </authorList>
    </citation>
    <scope>NUCLEOTIDE SEQUENCE</scope>
</reference>
<organism evidence="3 6">
    <name type="scientific">Didymodactylos carnosus</name>
    <dbReference type="NCBI Taxonomy" id="1234261"/>
    <lineage>
        <taxon>Eukaryota</taxon>
        <taxon>Metazoa</taxon>
        <taxon>Spiralia</taxon>
        <taxon>Gnathifera</taxon>
        <taxon>Rotifera</taxon>
        <taxon>Eurotatoria</taxon>
        <taxon>Bdelloidea</taxon>
        <taxon>Philodinida</taxon>
        <taxon>Philodinidae</taxon>
        <taxon>Didymodactylos</taxon>
    </lineage>
</organism>
<dbReference type="AlphaFoldDB" id="A0A815V5Y7"/>
<evidence type="ECO:0000256" key="1">
    <source>
        <dbReference type="SAM" id="MobiDB-lite"/>
    </source>
</evidence>
<dbReference type="OrthoDB" id="10064694at2759"/>
<evidence type="ECO:0000313" key="3">
    <source>
        <dbReference type="EMBL" id="CAF1528866.1"/>
    </source>
</evidence>
<dbReference type="Proteomes" id="UP000663829">
    <property type="component" value="Unassembled WGS sequence"/>
</dbReference>
<protein>
    <submittedName>
        <fullName evidence="3">Uncharacterized protein</fullName>
    </submittedName>
</protein>
<comment type="caution">
    <text evidence="3">The sequence shown here is derived from an EMBL/GenBank/DDBJ whole genome shotgun (WGS) entry which is preliminary data.</text>
</comment>
<accession>A0A815V5Y7</accession>
<evidence type="ECO:0000313" key="6">
    <source>
        <dbReference type="Proteomes" id="UP000663829"/>
    </source>
</evidence>
<feature type="region of interest" description="Disordered" evidence="1">
    <location>
        <begin position="255"/>
        <end position="279"/>
    </location>
</feature>
<dbReference type="Proteomes" id="UP000677228">
    <property type="component" value="Unassembled WGS sequence"/>
</dbReference>
<evidence type="ECO:0000313" key="4">
    <source>
        <dbReference type="EMBL" id="CAF3754802.1"/>
    </source>
</evidence>
<gene>
    <name evidence="3" type="ORF">GPM918_LOCUS37936</name>
    <name evidence="2" type="ORF">OVA965_LOCUS13750</name>
    <name evidence="5" type="ORF">SRO942_LOCUS38724</name>
    <name evidence="4" type="ORF">TMI583_LOCUS13755</name>
</gene>
<dbReference type="EMBL" id="CAJNOK010005796">
    <property type="protein sequence ID" value="CAF0984399.1"/>
    <property type="molecule type" value="Genomic_DNA"/>
</dbReference>
<evidence type="ECO:0000313" key="2">
    <source>
        <dbReference type="EMBL" id="CAF0984399.1"/>
    </source>
</evidence>
<dbReference type="Proteomes" id="UP000682733">
    <property type="component" value="Unassembled WGS sequence"/>
</dbReference>
<proteinExistence type="predicted"/>
<keyword evidence="6" id="KW-1185">Reference proteome</keyword>
<name>A0A815V5Y7_9BILA</name>
<evidence type="ECO:0000313" key="5">
    <source>
        <dbReference type="EMBL" id="CAF4388056.1"/>
    </source>
</evidence>
<dbReference type="EMBL" id="CAJNOQ010024586">
    <property type="protein sequence ID" value="CAF1528866.1"/>
    <property type="molecule type" value="Genomic_DNA"/>
</dbReference>
<dbReference type="EMBL" id="CAJOBC010090160">
    <property type="protein sequence ID" value="CAF4388056.1"/>
    <property type="molecule type" value="Genomic_DNA"/>
</dbReference>
<sequence length="318" mass="36956">MINQFISDNWLNDFDNFVNTFDAENDKSLDFLLHPKYEDIPIVKNIRSSTNQPLPKPVQGRGRPALHLQYPAAVTELEKFLNLHAGGAQERRRTDAVYYNGVTTLQMRDHVRSTLGSIYPRLKTISDITCRRLLEAPAKNVLASKYYKNLINAKIPSKRNDMSCRISDDSHFGSSQVKYGYELASLYPREIISLSCDNKCKIPIDSLAVSRYHQIRRFFPNDHQPNYPDHDFKEGPYITPCNYLELRHNINHKQYEKCSRRKRSRSTDSSEQTSILKMKRSHSEDTSLFSKCKTNNIQVRPHILIFSQLRVLFPSWDA</sequence>
<dbReference type="EMBL" id="CAJOBA010005803">
    <property type="protein sequence ID" value="CAF3754802.1"/>
    <property type="molecule type" value="Genomic_DNA"/>
</dbReference>
<dbReference type="Proteomes" id="UP000681722">
    <property type="component" value="Unassembled WGS sequence"/>
</dbReference>